<dbReference type="Proteomes" id="UP000266313">
    <property type="component" value="Chromosome"/>
</dbReference>
<dbReference type="AlphaFoldDB" id="A0A250KW40"/>
<keyword evidence="2" id="KW-1185">Reference proteome</keyword>
<evidence type="ECO:0000313" key="2">
    <source>
        <dbReference type="Proteomes" id="UP000266313"/>
    </source>
</evidence>
<protein>
    <submittedName>
        <fullName evidence="1">Uncharacterized protein</fullName>
    </submittedName>
</protein>
<name>A0A250KW40_9GAMM</name>
<sequence>MGTVRRFGRFSRSAPPALFLAVAATDGKAVDLDGAYRHAVADAAFAEKSEITKTLVSITRDNQNLVWSVDGSKILVATWKARPAYEQFFKPYDKTSENPEYAVWVTAVPQVKRLCADLLAADSGISKEQVDLRLKQYLGLNPEWQYDVFVEMWVDPEDLFRPCVDPQIDDTTCNHQFGTETPKVKNIVDYRNFYTDLYYKSFRGSAGVPWTGLGYTYDWGNSESEIGASEYILAPESPYQIRQAVPTMTYCRG</sequence>
<dbReference type="KEGG" id="mmai:sS8_3905"/>
<reference evidence="1 2" key="1">
    <citation type="submission" date="2016-12" db="EMBL/GenBank/DDBJ databases">
        <title>Genome sequencing of Methylocaldum marinum.</title>
        <authorList>
            <person name="Takeuchi M."/>
            <person name="Kamagata Y."/>
            <person name="Hiraoka S."/>
            <person name="Oshima K."/>
            <person name="Hattori M."/>
            <person name="Iwasaki W."/>
        </authorList>
    </citation>
    <scope>NUCLEOTIDE SEQUENCE [LARGE SCALE GENOMIC DNA]</scope>
    <source>
        <strain evidence="1 2">S8</strain>
    </source>
</reference>
<accession>A0A250KW40</accession>
<dbReference type="EMBL" id="AP017928">
    <property type="protein sequence ID" value="BBA35837.1"/>
    <property type="molecule type" value="Genomic_DNA"/>
</dbReference>
<proteinExistence type="predicted"/>
<gene>
    <name evidence="1" type="ORF">sS8_3905</name>
</gene>
<evidence type="ECO:0000313" key="1">
    <source>
        <dbReference type="EMBL" id="BBA35837.1"/>
    </source>
</evidence>
<organism evidence="1 2">
    <name type="scientific">Methylocaldum marinum</name>
    <dbReference type="NCBI Taxonomy" id="1432792"/>
    <lineage>
        <taxon>Bacteria</taxon>
        <taxon>Pseudomonadati</taxon>
        <taxon>Pseudomonadota</taxon>
        <taxon>Gammaproteobacteria</taxon>
        <taxon>Methylococcales</taxon>
        <taxon>Methylococcaceae</taxon>
        <taxon>Methylocaldum</taxon>
    </lineage>
</organism>